<evidence type="ECO:0000313" key="4">
    <source>
        <dbReference type="Proteomes" id="UP000002033"/>
    </source>
</evidence>
<dbReference type="InterPro" id="IPR050194">
    <property type="entry name" value="Glycosyltransferase_grp1"/>
</dbReference>
<evidence type="ECO:0000313" key="3">
    <source>
        <dbReference type="EMBL" id="ADJ24646.1"/>
    </source>
</evidence>
<proteinExistence type="predicted"/>
<sequence>MRILIATDAWRPQINGVVRTYENLRNALEESGHEVVVLSPSDFTTLPCPGYREIRLAVPNMRRISEYVLRSGVEHVHIATEGPIGWATRAICLRHGVRFTTSFHTRFPEYLETYIGLPASISYHVQRRFHRRSIGTFVATPSLKTELERRGFERLMLWSRGVDTTLFHPRSNAERNTAMPTFLYVGRVSPEKNIGAFLDLDLPGRKVVIGDGPLLNVLREQHPDVEFKGAKTGEALAAEYAAADVFVFPSRTDTFGLVMLEAMASGLPIAAFPVMGPIDIVTPGLTGILSEDLREAALQALELDPLKVRAEAKNFDWSSVGEIFIDNVYRARGAARPVGRSVKAKGKSPQIKGSPKPIA</sequence>
<dbReference type="SUPFAM" id="SSF53756">
    <property type="entry name" value="UDP-Glycosyltransferase/glycogen phosphorylase"/>
    <property type="match status" value="1"/>
</dbReference>
<dbReference type="Pfam" id="PF13439">
    <property type="entry name" value="Glyco_transf_4"/>
    <property type="match status" value="1"/>
</dbReference>
<dbReference type="HOGENOM" id="CLU_009583_2_0_5"/>
<dbReference type="PANTHER" id="PTHR45947">
    <property type="entry name" value="SULFOQUINOVOSYL TRANSFERASE SQD2"/>
    <property type="match status" value="1"/>
</dbReference>
<dbReference type="CAZy" id="GT4">
    <property type="family name" value="Glycosyltransferase Family 4"/>
</dbReference>
<dbReference type="Proteomes" id="UP000002033">
    <property type="component" value="Chromosome"/>
</dbReference>
<dbReference type="STRING" id="582899.Hden_2850"/>
<dbReference type="OrthoDB" id="9802525at2"/>
<keyword evidence="4" id="KW-1185">Reference proteome</keyword>
<dbReference type="EMBL" id="CP002083">
    <property type="protein sequence ID" value="ADJ24646.1"/>
    <property type="molecule type" value="Genomic_DNA"/>
</dbReference>
<protein>
    <submittedName>
        <fullName evidence="3">Glycosyl transferase group 1</fullName>
    </submittedName>
</protein>
<name>D8JUL6_HYPDA</name>
<dbReference type="KEGG" id="hdn:Hden_2850"/>
<evidence type="ECO:0000256" key="1">
    <source>
        <dbReference type="SAM" id="MobiDB-lite"/>
    </source>
</evidence>
<reference evidence="4" key="1">
    <citation type="journal article" date="2011" name="J. Bacteriol.">
        <title>Genome sequences of eight morphologically diverse alphaproteobacteria.</title>
        <authorList>
            <consortium name="US DOE Joint Genome Institute"/>
            <person name="Brown P.J."/>
            <person name="Kysela D.T."/>
            <person name="Buechlein A."/>
            <person name="Hemmerich C."/>
            <person name="Brun Y.V."/>
        </authorList>
    </citation>
    <scope>NUCLEOTIDE SEQUENCE [LARGE SCALE GENOMIC DNA]</scope>
    <source>
        <strain evidence="4">ATCC 51888 / DSM 1869 / NCIB 11706 / TK 0415</strain>
    </source>
</reference>
<dbReference type="RefSeq" id="WP_013216805.1">
    <property type="nucleotide sequence ID" value="NC_014313.1"/>
</dbReference>
<accession>D8JUL6</accession>
<dbReference type="CDD" id="cd03814">
    <property type="entry name" value="GT4-like"/>
    <property type="match status" value="1"/>
</dbReference>
<dbReference type="InterPro" id="IPR028098">
    <property type="entry name" value="Glyco_trans_4-like_N"/>
</dbReference>
<evidence type="ECO:0000259" key="2">
    <source>
        <dbReference type="Pfam" id="PF13439"/>
    </source>
</evidence>
<keyword evidence="3" id="KW-0808">Transferase</keyword>
<dbReference type="Gene3D" id="3.40.50.2000">
    <property type="entry name" value="Glycogen Phosphorylase B"/>
    <property type="match status" value="2"/>
</dbReference>
<dbReference type="PANTHER" id="PTHR45947:SF3">
    <property type="entry name" value="SULFOQUINOVOSYL TRANSFERASE SQD2"/>
    <property type="match status" value="1"/>
</dbReference>
<feature type="domain" description="Glycosyltransferase subfamily 4-like N-terminal" evidence="2">
    <location>
        <begin position="14"/>
        <end position="165"/>
    </location>
</feature>
<gene>
    <name evidence="3" type="ordered locus">Hden_2850</name>
</gene>
<organism evidence="3 4">
    <name type="scientific">Hyphomicrobium denitrificans (strain ATCC 51888 / DSM 1869 / NCIMB 11706 / TK 0415)</name>
    <dbReference type="NCBI Taxonomy" id="582899"/>
    <lineage>
        <taxon>Bacteria</taxon>
        <taxon>Pseudomonadati</taxon>
        <taxon>Pseudomonadota</taxon>
        <taxon>Alphaproteobacteria</taxon>
        <taxon>Hyphomicrobiales</taxon>
        <taxon>Hyphomicrobiaceae</taxon>
        <taxon>Hyphomicrobium</taxon>
    </lineage>
</organism>
<dbReference type="eggNOG" id="COG0438">
    <property type="taxonomic scope" value="Bacteria"/>
</dbReference>
<feature type="region of interest" description="Disordered" evidence="1">
    <location>
        <begin position="340"/>
        <end position="359"/>
    </location>
</feature>
<dbReference type="Pfam" id="PF13692">
    <property type="entry name" value="Glyco_trans_1_4"/>
    <property type="match status" value="1"/>
</dbReference>
<dbReference type="GO" id="GO:0016757">
    <property type="term" value="F:glycosyltransferase activity"/>
    <property type="evidence" value="ECO:0007669"/>
    <property type="project" value="UniProtKB-ARBA"/>
</dbReference>
<dbReference type="AlphaFoldDB" id="D8JUL6"/>